<dbReference type="InterPro" id="IPR008581">
    <property type="entry name" value="DUF863_pln"/>
</dbReference>
<feature type="compositionally biased region" description="Basic and acidic residues" evidence="1">
    <location>
        <begin position="82"/>
        <end position="93"/>
    </location>
</feature>
<dbReference type="Pfam" id="PF05904">
    <property type="entry name" value="DUF863"/>
    <property type="match status" value="1"/>
</dbReference>
<evidence type="ECO:0000313" key="2">
    <source>
        <dbReference type="EMBL" id="DAD45666.1"/>
    </source>
</evidence>
<name>A0A822ZRW0_NELNU</name>
<dbReference type="EMBL" id="DUZY01000007">
    <property type="protein sequence ID" value="DAD45666.1"/>
    <property type="molecule type" value="Genomic_DNA"/>
</dbReference>
<feature type="region of interest" description="Disordered" evidence="1">
    <location>
        <begin position="70"/>
        <end position="93"/>
    </location>
</feature>
<comment type="caution">
    <text evidence="2">The sequence shown here is derived from an EMBL/GenBank/DDBJ whole genome shotgun (WGS) entry which is preliminary data.</text>
</comment>
<proteinExistence type="predicted"/>
<dbReference type="Proteomes" id="UP000607653">
    <property type="component" value="Unassembled WGS sequence"/>
</dbReference>
<protein>
    <submittedName>
        <fullName evidence="2">Uncharacterized protein</fullName>
    </submittedName>
</protein>
<evidence type="ECO:0000256" key="1">
    <source>
        <dbReference type="SAM" id="MobiDB-lite"/>
    </source>
</evidence>
<feature type="region of interest" description="Disordered" evidence="1">
    <location>
        <begin position="22"/>
        <end position="42"/>
    </location>
</feature>
<dbReference type="AlphaFoldDB" id="A0A822ZRW0"/>
<reference evidence="2 3" key="1">
    <citation type="journal article" date="2020" name="Mol. Biol. Evol.">
        <title>Distinct Expression and Methylation Patterns for Genes with Different Fates following a Single Whole-Genome Duplication in Flowering Plants.</title>
        <authorList>
            <person name="Shi T."/>
            <person name="Rahmani R.S."/>
            <person name="Gugger P.F."/>
            <person name="Wang M."/>
            <person name="Li H."/>
            <person name="Zhang Y."/>
            <person name="Li Z."/>
            <person name="Wang Q."/>
            <person name="Van de Peer Y."/>
            <person name="Marchal K."/>
            <person name="Chen J."/>
        </authorList>
    </citation>
    <scope>NUCLEOTIDE SEQUENCE [LARGE SCALE GENOMIC DNA]</scope>
    <source>
        <tissue evidence="2">Leaf</tissue>
    </source>
</reference>
<accession>A0A822ZRW0</accession>
<gene>
    <name evidence="2" type="ORF">HUJ06_003896</name>
</gene>
<sequence>MVLPSGFKDTVVPQRDLVIIDGERKHEDPSASLPWLRGKPTCNDMTPKARGNSGRMGLDFLQVNHQHFSDKVEAGNGPGLHHVHDTEPKSVKVADRLSDKKILGVPIFEKPCDSNNHSSSVVPCQD</sequence>
<evidence type="ECO:0000313" key="3">
    <source>
        <dbReference type="Proteomes" id="UP000607653"/>
    </source>
</evidence>
<organism evidence="2 3">
    <name type="scientific">Nelumbo nucifera</name>
    <name type="common">Sacred lotus</name>
    <dbReference type="NCBI Taxonomy" id="4432"/>
    <lineage>
        <taxon>Eukaryota</taxon>
        <taxon>Viridiplantae</taxon>
        <taxon>Streptophyta</taxon>
        <taxon>Embryophyta</taxon>
        <taxon>Tracheophyta</taxon>
        <taxon>Spermatophyta</taxon>
        <taxon>Magnoliopsida</taxon>
        <taxon>Proteales</taxon>
        <taxon>Nelumbonaceae</taxon>
        <taxon>Nelumbo</taxon>
    </lineage>
</organism>
<keyword evidence="3" id="KW-1185">Reference proteome</keyword>